<evidence type="ECO:0000313" key="1">
    <source>
        <dbReference type="EMBL" id="MBU3852860.1"/>
    </source>
</evidence>
<organism evidence="1 2">
    <name type="scientific">Candidatus Paraprevotella stercoravium</name>
    <dbReference type="NCBI Taxonomy" id="2838725"/>
    <lineage>
        <taxon>Bacteria</taxon>
        <taxon>Pseudomonadati</taxon>
        <taxon>Bacteroidota</taxon>
        <taxon>Bacteroidia</taxon>
        <taxon>Bacteroidales</taxon>
        <taxon>Prevotellaceae</taxon>
        <taxon>Paraprevotella</taxon>
    </lineage>
</organism>
<reference evidence="1" key="1">
    <citation type="journal article" date="2021" name="PeerJ">
        <title>Extensive microbial diversity within the chicken gut microbiome revealed by metagenomics and culture.</title>
        <authorList>
            <person name="Gilroy R."/>
            <person name="Ravi A."/>
            <person name="Getino M."/>
            <person name="Pursley I."/>
            <person name="Horton D.L."/>
            <person name="Alikhan N.F."/>
            <person name="Baker D."/>
            <person name="Gharbi K."/>
            <person name="Hall N."/>
            <person name="Watson M."/>
            <person name="Adriaenssens E.M."/>
            <person name="Foster-Nyarko E."/>
            <person name="Jarju S."/>
            <person name="Secka A."/>
            <person name="Antonio M."/>
            <person name="Oren A."/>
            <person name="Chaudhuri R.R."/>
            <person name="La Ragione R."/>
            <person name="Hildebrand F."/>
            <person name="Pallen M.J."/>
        </authorList>
    </citation>
    <scope>NUCLEOTIDE SEQUENCE</scope>
    <source>
        <strain evidence="1">G3-2149</strain>
    </source>
</reference>
<dbReference type="EMBL" id="JAHLFU010000062">
    <property type="protein sequence ID" value="MBU3852860.1"/>
    <property type="molecule type" value="Genomic_DNA"/>
</dbReference>
<accession>A0A9E2P238</accession>
<gene>
    <name evidence="1" type="ORF">H9789_03355</name>
</gene>
<sequence>MATYTITINERTREGKSLVKYLKSLGVIDVPNDETLQAMKDIEDGNVTVYKTFEDYLEAYK</sequence>
<evidence type="ECO:0000313" key="2">
    <source>
        <dbReference type="Proteomes" id="UP000823865"/>
    </source>
</evidence>
<protein>
    <submittedName>
        <fullName evidence="1">Uncharacterized protein</fullName>
    </submittedName>
</protein>
<reference evidence="1" key="2">
    <citation type="submission" date="2021-04" db="EMBL/GenBank/DDBJ databases">
        <authorList>
            <person name="Gilroy R."/>
        </authorList>
    </citation>
    <scope>NUCLEOTIDE SEQUENCE</scope>
    <source>
        <strain evidence="1">G3-2149</strain>
    </source>
</reference>
<dbReference type="AlphaFoldDB" id="A0A9E2P238"/>
<dbReference type="Proteomes" id="UP000823865">
    <property type="component" value="Unassembled WGS sequence"/>
</dbReference>
<name>A0A9E2P238_9BACT</name>
<comment type="caution">
    <text evidence="1">The sequence shown here is derived from an EMBL/GenBank/DDBJ whole genome shotgun (WGS) entry which is preliminary data.</text>
</comment>
<proteinExistence type="predicted"/>